<evidence type="ECO:0000256" key="1">
    <source>
        <dbReference type="SAM" id="MobiDB-lite"/>
    </source>
</evidence>
<sequence length="237" mass="27223">MSRHSASGRVQFPSPSNVNQKQKQQTPRKFDQKPLFMVQNFDQPSFSGYNQRAAPLMSLGKRKSDSPTSFSRVKQHITEERITNSMQQLSLHHNEPTSSRDDQHRNNNTNRGMDEGFFEDLNDSISEEELDDGCHDDEWLRSTTVVNKIQFAPGVKESLLKLDEQSFIPKKIVEDMNRSSLALIPYTPPPIISQLQNVSDDVPDQEIEWVFNKNETSNYSFNVKGEMDIDEVTNEKT</sequence>
<dbReference type="Proteomes" id="UP000594262">
    <property type="component" value="Unplaced"/>
</dbReference>
<reference evidence="2" key="1">
    <citation type="submission" date="2021-01" db="UniProtKB">
        <authorList>
            <consortium name="EnsemblMetazoa"/>
        </authorList>
    </citation>
    <scope>IDENTIFICATION</scope>
</reference>
<feature type="region of interest" description="Disordered" evidence="1">
    <location>
        <begin position="1"/>
        <end position="113"/>
    </location>
</feature>
<dbReference type="RefSeq" id="XP_066932082.1">
    <property type="nucleotide sequence ID" value="XM_067075981.1"/>
</dbReference>
<evidence type="ECO:0000313" key="3">
    <source>
        <dbReference type="Proteomes" id="UP000594262"/>
    </source>
</evidence>
<proteinExistence type="predicted"/>
<dbReference type="OrthoDB" id="10646839at2759"/>
<feature type="compositionally biased region" description="Polar residues" evidence="1">
    <location>
        <begin position="40"/>
        <end position="50"/>
    </location>
</feature>
<name>A0A7M5UKW1_9CNID</name>
<dbReference type="EnsemblMetazoa" id="CLYHEMT002322.1">
    <property type="protein sequence ID" value="CLYHEMP002322.1"/>
    <property type="gene ID" value="CLYHEMG002322"/>
</dbReference>
<keyword evidence="3" id="KW-1185">Reference proteome</keyword>
<organism evidence="2 3">
    <name type="scientific">Clytia hemisphaerica</name>
    <dbReference type="NCBI Taxonomy" id="252671"/>
    <lineage>
        <taxon>Eukaryota</taxon>
        <taxon>Metazoa</taxon>
        <taxon>Cnidaria</taxon>
        <taxon>Hydrozoa</taxon>
        <taxon>Hydroidolina</taxon>
        <taxon>Leptothecata</taxon>
        <taxon>Obeliida</taxon>
        <taxon>Clytiidae</taxon>
        <taxon>Clytia</taxon>
    </lineage>
</organism>
<evidence type="ECO:0000313" key="2">
    <source>
        <dbReference type="EnsemblMetazoa" id="CLYHEMP002322.1"/>
    </source>
</evidence>
<dbReference type="AlphaFoldDB" id="A0A7M5UKW1"/>
<dbReference type="GeneID" id="136819736"/>
<protein>
    <submittedName>
        <fullName evidence="2">Uncharacterized protein</fullName>
    </submittedName>
</protein>
<feature type="compositionally biased region" description="Polar residues" evidence="1">
    <location>
        <begin position="13"/>
        <end position="27"/>
    </location>
</feature>
<feature type="compositionally biased region" description="Basic and acidic residues" evidence="1">
    <location>
        <begin position="92"/>
        <end position="105"/>
    </location>
</feature>
<accession>A0A7M5UKW1</accession>